<feature type="compositionally biased region" description="Basic and acidic residues" evidence="1">
    <location>
        <begin position="209"/>
        <end position="222"/>
    </location>
</feature>
<gene>
    <name evidence="3" type="ORF">SAMN04515666_106284</name>
</gene>
<reference evidence="4" key="1">
    <citation type="submission" date="2016-10" db="EMBL/GenBank/DDBJ databases">
        <authorList>
            <person name="Varghese N."/>
            <person name="Submissions S."/>
        </authorList>
    </citation>
    <scope>NUCLEOTIDE SEQUENCE [LARGE SCALE GENOMIC DNA]</scope>
    <source>
        <strain evidence="4">LMG 26383,CCUG 61248,R- 45681</strain>
    </source>
</reference>
<evidence type="ECO:0000256" key="2">
    <source>
        <dbReference type="SAM" id="SignalP"/>
    </source>
</evidence>
<feature type="signal peptide" evidence="2">
    <location>
        <begin position="1"/>
        <end position="22"/>
    </location>
</feature>
<proteinExistence type="predicted"/>
<feature type="compositionally biased region" description="Pro residues" evidence="1">
    <location>
        <begin position="223"/>
        <end position="232"/>
    </location>
</feature>
<sequence length="232" mass="24238">MTNRARSTVATLLLLGGTALGAATVFAQARGGLIYDASQLPQTKGVVKQYTLSPRGEIDGLLLADGTEVKLPPHLSTPTAFALRPGDAVTVRGLKARALPLIDAVSVTNDATGAVVLDQGGPEERSVAAEVMTSKIVAVLHGKRGEVNGAVLDNGVQLRLPPHEAERFADLLKQDQTISVRGESMKSPLGIVIEATALGATPDRLAQLDTRRPKPPRPDDRAPPPPPPGPRG</sequence>
<evidence type="ECO:0000256" key="1">
    <source>
        <dbReference type="SAM" id="MobiDB-lite"/>
    </source>
</evidence>
<evidence type="ECO:0000313" key="4">
    <source>
        <dbReference type="Proteomes" id="UP000199664"/>
    </source>
</evidence>
<name>A0A1H7UHV3_9HYPH</name>
<organism evidence="3 4">
    <name type="scientific">Bosea lupini</name>
    <dbReference type="NCBI Taxonomy" id="1036779"/>
    <lineage>
        <taxon>Bacteria</taxon>
        <taxon>Pseudomonadati</taxon>
        <taxon>Pseudomonadota</taxon>
        <taxon>Alphaproteobacteria</taxon>
        <taxon>Hyphomicrobiales</taxon>
        <taxon>Boseaceae</taxon>
        <taxon>Bosea</taxon>
    </lineage>
</organism>
<keyword evidence="4" id="KW-1185">Reference proteome</keyword>
<dbReference type="RefSeq" id="WP_091837769.1">
    <property type="nucleotide sequence ID" value="NZ_FOAN01000006.1"/>
</dbReference>
<dbReference type="Proteomes" id="UP000199664">
    <property type="component" value="Unassembled WGS sequence"/>
</dbReference>
<dbReference type="EMBL" id="FOAN01000006">
    <property type="protein sequence ID" value="SEL96623.1"/>
    <property type="molecule type" value="Genomic_DNA"/>
</dbReference>
<protein>
    <submittedName>
        <fullName evidence="3">Uncharacterized protein</fullName>
    </submittedName>
</protein>
<dbReference type="STRING" id="1036779.SAMN04515666_106284"/>
<feature type="chain" id="PRO_5011720473" evidence="2">
    <location>
        <begin position="23"/>
        <end position="232"/>
    </location>
</feature>
<keyword evidence="2" id="KW-0732">Signal</keyword>
<accession>A0A1H7UHV3</accession>
<evidence type="ECO:0000313" key="3">
    <source>
        <dbReference type="EMBL" id="SEL96623.1"/>
    </source>
</evidence>
<dbReference type="OrthoDB" id="481082at2"/>
<dbReference type="AlphaFoldDB" id="A0A1H7UHV3"/>
<feature type="region of interest" description="Disordered" evidence="1">
    <location>
        <begin position="200"/>
        <end position="232"/>
    </location>
</feature>